<organism evidence="2 3">
    <name type="scientific">Candidatus Caccoplasma intestinavium</name>
    <dbReference type="NCBI Taxonomy" id="2840716"/>
    <lineage>
        <taxon>Bacteria</taxon>
        <taxon>Pseudomonadati</taxon>
        <taxon>Bacteroidota</taxon>
        <taxon>Bacteroidia</taxon>
        <taxon>Bacteroidales</taxon>
        <taxon>Bacteroidaceae</taxon>
        <taxon>Bacteroidaceae incertae sedis</taxon>
        <taxon>Candidatus Caccoplasma</taxon>
    </lineage>
</organism>
<keyword evidence="1" id="KW-0732">Signal</keyword>
<feature type="signal peptide" evidence="1">
    <location>
        <begin position="1"/>
        <end position="22"/>
    </location>
</feature>
<dbReference type="Proteomes" id="UP000886722">
    <property type="component" value="Unassembled WGS sequence"/>
</dbReference>
<evidence type="ECO:0000313" key="3">
    <source>
        <dbReference type="Proteomes" id="UP000886722"/>
    </source>
</evidence>
<dbReference type="AlphaFoldDB" id="A0A9D1GE36"/>
<feature type="chain" id="PRO_5038712494" evidence="1">
    <location>
        <begin position="23"/>
        <end position="366"/>
    </location>
</feature>
<dbReference type="EMBL" id="DVKT01000032">
    <property type="protein sequence ID" value="HIT39156.1"/>
    <property type="molecule type" value="Genomic_DNA"/>
</dbReference>
<reference evidence="2" key="2">
    <citation type="journal article" date="2021" name="PeerJ">
        <title>Extensive microbial diversity within the chicken gut microbiome revealed by metagenomics and culture.</title>
        <authorList>
            <person name="Gilroy R."/>
            <person name="Ravi A."/>
            <person name="Getino M."/>
            <person name="Pursley I."/>
            <person name="Horton D.L."/>
            <person name="Alikhan N.F."/>
            <person name="Baker D."/>
            <person name="Gharbi K."/>
            <person name="Hall N."/>
            <person name="Watson M."/>
            <person name="Adriaenssens E.M."/>
            <person name="Foster-Nyarko E."/>
            <person name="Jarju S."/>
            <person name="Secka A."/>
            <person name="Antonio M."/>
            <person name="Oren A."/>
            <person name="Chaudhuri R.R."/>
            <person name="La Ragione R."/>
            <person name="Hildebrand F."/>
            <person name="Pallen M.J."/>
        </authorList>
    </citation>
    <scope>NUCLEOTIDE SEQUENCE</scope>
    <source>
        <strain evidence="2">21143</strain>
    </source>
</reference>
<sequence length="366" mass="42627">MKFLNRIVLVLLFISLSVSLSAQEFLWSVGVDMMFDNREYGKSKYNWPQTIFGGYINPLVGIGWRGNSIQAGVSAMRNFGAPTKDMDVNFVFFYNYRDHRFNVSAGIIPRRQVIGGSEAFFCDSIKFFDNTIDGLLLQFIPDEKNYIEIFCDWDGHQTATTRERFIIYTSGRYYPLSWLYGEYELMMHHHAGTSVDGGVVDNIWIYPRVGIDLGGRLWFDKLKISAGWLQAVQNDRTYVGHYVKPHGVQIEARIEKYKIGLYNTLYAGGCLMPYYSSYASSLYTGSPFYRTRDDVYNRLEAYWYPFQNEKFDLKVSSVHHYDGGKWCSQQLITFRVIIDNDMFKKESPVRKQLRFRKNKKSSSNEI</sequence>
<evidence type="ECO:0000256" key="1">
    <source>
        <dbReference type="SAM" id="SignalP"/>
    </source>
</evidence>
<comment type="caution">
    <text evidence="2">The sequence shown here is derived from an EMBL/GenBank/DDBJ whole genome shotgun (WGS) entry which is preliminary data.</text>
</comment>
<protein>
    <submittedName>
        <fullName evidence="2">Uncharacterized protein</fullName>
    </submittedName>
</protein>
<evidence type="ECO:0000313" key="2">
    <source>
        <dbReference type="EMBL" id="HIT39156.1"/>
    </source>
</evidence>
<name>A0A9D1GE36_9BACT</name>
<gene>
    <name evidence="2" type="ORF">IAD06_03845</name>
</gene>
<proteinExistence type="predicted"/>
<accession>A0A9D1GE36</accession>
<reference evidence="2" key="1">
    <citation type="submission" date="2020-10" db="EMBL/GenBank/DDBJ databases">
        <authorList>
            <person name="Gilroy R."/>
        </authorList>
    </citation>
    <scope>NUCLEOTIDE SEQUENCE</scope>
    <source>
        <strain evidence="2">21143</strain>
    </source>
</reference>